<organism evidence="1 2">
    <name type="scientific">Erwinia phage pEp_SNUABM_09</name>
    <dbReference type="NCBI Taxonomy" id="2601644"/>
    <lineage>
        <taxon>Viruses</taxon>
        <taxon>Duplodnaviria</taxon>
        <taxon>Heunggongvirae</taxon>
        <taxon>Uroviricota</taxon>
        <taxon>Caudoviricetes</taxon>
        <taxon>Autographivirales</taxon>
        <taxon>Autotranscriptaviridae</taxon>
        <taxon>Studiervirinae</taxon>
        <taxon>Snaubvirus</taxon>
        <taxon>Snaubvirus pEpSNUABM09</taxon>
    </lineage>
</organism>
<proteinExistence type="predicted"/>
<evidence type="ECO:0000313" key="2">
    <source>
        <dbReference type="Proteomes" id="UP000325714"/>
    </source>
</evidence>
<dbReference type="Proteomes" id="UP000325714">
    <property type="component" value="Segment"/>
</dbReference>
<reference evidence="1 2" key="1">
    <citation type="submission" date="2019-07" db="EMBL/GenBank/DDBJ databases">
        <title>Complete genome sequence of bacteriophage infecting Erwinia pyrifoliae.</title>
        <authorList>
            <person name="Kim S.G."/>
            <person name="Park S.C."/>
        </authorList>
    </citation>
    <scope>NUCLEOTIDE SEQUENCE [LARGE SCALE GENOMIC DNA]</scope>
</reference>
<name>A0A5J6DB58_9CAUD</name>
<protein>
    <submittedName>
        <fullName evidence="1">Putative HNS binding protein</fullName>
    </submittedName>
</protein>
<keyword evidence="2" id="KW-1185">Reference proteome</keyword>
<sequence length="91" mass="9972">MAMTKRGRVSFDFKFVMTSEEEADFRRDLLLLSRKVLEGGASGLEKAFVEAALEGGLEAALELNLKQGIQKLIKTECTVEGLVPANVRVTV</sequence>
<evidence type="ECO:0000313" key="1">
    <source>
        <dbReference type="EMBL" id="QEQ94726.1"/>
    </source>
</evidence>
<accession>A0A5J6DB58</accession>
<dbReference type="EMBL" id="MN184885">
    <property type="protein sequence ID" value="QEQ94726.1"/>
    <property type="molecule type" value="Genomic_DNA"/>
</dbReference>
<gene>
    <name evidence="1" type="ORF">pEpSNUABM09_28</name>
</gene>